<dbReference type="GO" id="GO:0006508">
    <property type="term" value="P:proteolysis"/>
    <property type="evidence" value="ECO:0007669"/>
    <property type="project" value="UniProtKB-KW"/>
</dbReference>
<evidence type="ECO:0000256" key="4">
    <source>
        <dbReference type="ARBA" id="ARBA00022679"/>
    </source>
</evidence>
<comment type="caution">
    <text evidence="11">The sequence shown here is derived from an EMBL/GenBank/DDBJ whole genome shotgun (WGS) entry which is preliminary data.</text>
</comment>
<dbReference type="GO" id="GO:0008955">
    <property type="term" value="F:peptidoglycan glycosyltransferase activity"/>
    <property type="evidence" value="ECO:0007669"/>
    <property type="project" value="UniProtKB-EC"/>
</dbReference>
<dbReference type="CDD" id="cd06577">
    <property type="entry name" value="PASTA_pknB"/>
    <property type="match status" value="1"/>
</dbReference>
<dbReference type="PANTHER" id="PTHR32282:SF33">
    <property type="entry name" value="PEPTIDOGLYCAN GLYCOSYLTRANSFERASE"/>
    <property type="match status" value="1"/>
</dbReference>
<keyword evidence="4" id="KW-0808">Transferase</keyword>
<feature type="domain" description="PASTA" evidence="10">
    <location>
        <begin position="776"/>
        <end position="841"/>
    </location>
</feature>
<dbReference type="AlphaFoldDB" id="A0A3E0W2S7"/>
<accession>A0A3E0W2S7</accession>
<evidence type="ECO:0000259" key="10">
    <source>
        <dbReference type="PROSITE" id="PS51178"/>
    </source>
</evidence>
<dbReference type="RefSeq" id="WP_116410329.1">
    <property type="nucleotide sequence ID" value="NZ_NBXB01000011.1"/>
</dbReference>
<comment type="catalytic activity">
    <reaction evidence="8">
        <text>[GlcNAc-(1-&gt;4)-Mur2Ac(oyl-L-Ala-gamma-D-Glu-L-Lys-D-Ala-D-Ala)](n)-di-trans,octa-cis-undecaprenyl diphosphate + beta-D-GlcNAc-(1-&gt;4)-Mur2Ac(oyl-L-Ala-gamma-D-Glu-L-Lys-D-Ala-D-Ala)-di-trans,octa-cis-undecaprenyl diphosphate = [GlcNAc-(1-&gt;4)-Mur2Ac(oyl-L-Ala-gamma-D-Glu-L-Lys-D-Ala-D-Ala)](n+1)-di-trans,octa-cis-undecaprenyl diphosphate + di-trans,octa-cis-undecaprenyl diphosphate + H(+)</text>
        <dbReference type="Rhea" id="RHEA:23708"/>
        <dbReference type="Rhea" id="RHEA-COMP:9602"/>
        <dbReference type="Rhea" id="RHEA-COMP:9603"/>
        <dbReference type="ChEBI" id="CHEBI:15378"/>
        <dbReference type="ChEBI" id="CHEBI:58405"/>
        <dbReference type="ChEBI" id="CHEBI:60033"/>
        <dbReference type="ChEBI" id="CHEBI:78435"/>
        <dbReference type="EC" id="2.4.99.28"/>
    </reaction>
</comment>
<dbReference type="GO" id="GO:0009002">
    <property type="term" value="F:serine-type D-Ala-D-Ala carboxypeptidase activity"/>
    <property type="evidence" value="ECO:0007669"/>
    <property type="project" value="UniProtKB-EC"/>
</dbReference>
<dbReference type="PANTHER" id="PTHR32282">
    <property type="entry name" value="BINDING PROTEIN TRANSPEPTIDASE, PUTATIVE-RELATED"/>
    <property type="match status" value="1"/>
</dbReference>
<feature type="compositionally biased region" description="Polar residues" evidence="9">
    <location>
        <begin position="739"/>
        <end position="754"/>
    </location>
</feature>
<dbReference type="InterPro" id="IPR001264">
    <property type="entry name" value="Glyco_trans_51"/>
</dbReference>
<evidence type="ECO:0000313" key="11">
    <source>
        <dbReference type="EMBL" id="RFA16466.1"/>
    </source>
</evidence>
<reference evidence="11 12" key="1">
    <citation type="submission" date="2017-04" db="EMBL/GenBank/DDBJ databases">
        <title>Comparative genome analysis of Subtercola boreus.</title>
        <authorList>
            <person name="Cho Y.-J."/>
            <person name="Cho A."/>
            <person name="Kim O.-S."/>
            <person name="Lee J.-I."/>
        </authorList>
    </citation>
    <scope>NUCLEOTIDE SEQUENCE [LARGE SCALE GENOMIC DNA]</scope>
    <source>
        <strain evidence="11 12">P27479</strain>
    </source>
</reference>
<keyword evidence="5" id="KW-0378">Hydrolase</keyword>
<organism evidence="11 12">
    <name type="scientific">Subtercola boreus</name>
    <dbReference type="NCBI Taxonomy" id="120213"/>
    <lineage>
        <taxon>Bacteria</taxon>
        <taxon>Bacillati</taxon>
        <taxon>Actinomycetota</taxon>
        <taxon>Actinomycetes</taxon>
        <taxon>Micrococcales</taxon>
        <taxon>Microbacteriaceae</taxon>
        <taxon>Subtercola</taxon>
    </lineage>
</organism>
<proteinExistence type="predicted"/>
<dbReference type="InterPro" id="IPR050396">
    <property type="entry name" value="Glycosyltr_51/Transpeptidase"/>
</dbReference>
<dbReference type="EMBL" id="NBXB01000011">
    <property type="protein sequence ID" value="RFA16466.1"/>
    <property type="molecule type" value="Genomic_DNA"/>
</dbReference>
<evidence type="ECO:0000256" key="3">
    <source>
        <dbReference type="ARBA" id="ARBA00022676"/>
    </source>
</evidence>
<dbReference type="Gene3D" id="1.10.3810.10">
    <property type="entry name" value="Biosynthetic peptidoglycan transglycosylase-like"/>
    <property type="match status" value="1"/>
</dbReference>
<dbReference type="InterPro" id="IPR036950">
    <property type="entry name" value="PBP_transglycosylase"/>
</dbReference>
<dbReference type="Proteomes" id="UP000256541">
    <property type="component" value="Unassembled WGS sequence"/>
</dbReference>
<keyword evidence="1" id="KW-0121">Carboxypeptidase</keyword>
<evidence type="ECO:0000256" key="6">
    <source>
        <dbReference type="ARBA" id="ARBA00023268"/>
    </source>
</evidence>
<dbReference type="Pfam" id="PF03793">
    <property type="entry name" value="PASTA"/>
    <property type="match status" value="2"/>
</dbReference>
<dbReference type="SUPFAM" id="SSF56601">
    <property type="entry name" value="beta-lactamase/transpeptidase-like"/>
    <property type="match status" value="1"/>
</dbReference>
<gene>
    <name evidence="11" type="ORF">B7R22_02980</name>
</gene>
<dbReference type="Pfam" id="PF00912">
    <property type="entry name" value="Transgly"/>
    <property type="match status" value="1"/>
</dbReference>
<dbReference type="GO" id="GO:0009252">
    <property type="term" value="P:peptidoglycan biosynthetic process"/>
    <property type="evidence" value="ECO:0007669"/>
    <property type="project" value="TreeGrafter"/>
</dbReference>
<dbReference type="InterPro" id="IPR023346">
    <property type="entry name" value="Lysozyme-like_dom_sf"/>
</dbReference>
<evidence type="ECO:0000256" key="5">
    <source>
        <dbReference type="ARBA" id="ARBA00022801"/>
    </source>
</evidence>
<comment type="catalytic activity">
    <reaction evidence="7">
        <text>Preferential cleavage: (Ac)2-L-Lys-D-Ala-|-D-Ala. Also transpeptidation of peptidyl-alanyl moieties that are N-acyl substituents of D-alanine.</text>
        <dbReference type="EC" id="3.4.16.4"/>
    </reaction>
</comment>
<sequence>MSAPKRKVSGAVGAFLGLVGMSALVGVLVTAMVTPALAITGLAANNSIGVFENLPSYIKPDALSQTSSVYAKNPDGSDVLLASFYEQNRQTVGWNQISQFAKDALVSTEDPRFYVHGGVDVQSTFRALVGNFVSGGISSGASTISQQYVKNILVQRAEAIQDPAAQAAAYAEATAQTTDRKLKEAKLAIGLEKEYSKDDILLGYMNIALFGGRVYGIQAASQYYFGVNADALTLPQAASLIAIVNEPEALRIDIDEAHTADNKARRDKDILPSMLKEHTITQAQYDEAVATEVTPNITQPSTGCQTAVYGAGFFCDYVKRIIEQDSTFGATAEERSHNLNTGGYKIYTTLDMQLQSKAFDVVNNYVPYSSDKLDIGGTFTTVEPGTGKVLAMAQNKTYSEDPNSDQATSTAINYNTDFKYGGSTGFQPGSSFKLFTIIDWLQTGHSLGDIVNGANNQTFTSRSFTNSCGPVLDGPYVAGNDAGESGGRATVLSQFQDSVNNAFMNMASKLDLCDIGKVAKSLGVHRADDGELITGPYGIVLGGNEIAPLTMAAAYAGVANKGVFCTPVAITSITDATGANVQAPQTSCTQAIDPTIASAALYAMQAVIQNGTASPGNPLDGTPHFGKTGTSENEKDVWLIGGTTKLVSASWVGNVTGDVSIRKTTVAGSGSGNVGSGLSRLFMWKDFYKQIGDSYGGDSFPAPSRILSNAQTVTVPDVSGLSIDAAISKLENAGFSANDAGQQDSDKTAGQVSGTDPAAGSSASKNSVIDVFTSNGKQKPLSDVSGQAPAAAANALKGQGWNVTVQASTDASCKPNTVVSQSPGAGSYNQSTTNVTLVACP</sequence>
<evidence type="ECO:0000256" key="1">
    <source>
        <dbReference type="ARBA" id="ARBA00022645"/>
    </source>
</evidence>
<name>A0A3E0W2S7_9MICO</name>
<dbReference type="GO" id="GO:0030288">
    <property type="term" value="C:outer membrane-bounded periplasmic space"/>
    <property type="evidence" value="ECO:0007669"/>
    <property type="project" value="TreeGrafter"/>
</dbReference>
<dbReference type="OrthoDB" id="9766909at2"/>
<dbReference type="InterPro" id="IPR001460">
    <property type="entry name" value="PCN-bd_Tpept"/>
</dbReference>
<evidence type="ECO:0000256" key="8">
    <source>
        <dbReference type="ARBA" id="ARBA00049902"/>
    </source>
</evidence>
<evidence type="ECO:0000256" key="2">
    <source>
        <dbReference type="ARBA" id="ARBA00022670"/>
    </source>
</evidence>
<keyword evidence="3" id="KW-0328">Glycosyltransferase</keyword>
<dbReference type="InterPro" id="IPR005543">
    <property type="entry name" value="PASTA_dom"/>
</dbReference>
<dbReference type="PROSITE" id="PS51178">
    <property type="entry name" value="PASTA"/>
    <property type="match status" value="2"/>
</dbReference>
<dbReference type="SMART" id="SM00740">
    <property type="entry name" value="PASTA"/>
    <property type="match status" value="2"/>
</dbReference>
<evidence type="ECO:0000256" key="7">
    <source>
        <dbReference type="ARBA" id="ARBA00034000"/>
    </source>
</evidence>
<dbReference type="SUPFAM" id="SSF53955">
    <property type="entry name" value="Lysozyme-like"/>
    <property type="match status" value="1"/>
</dbReference>
<feature type="region of interest" description="Disordered" evidence="9">
    <location>
        <begin position="737"/>
        <end position="764"/>
    </location>
</feature>
<keyword evidence="6" id="KW-0511">Multifunctional enzyme</keyword>
<dbReference type="InterPro" id="IPR012338">
    <property type="entry name" value="Beta-lactam/transpept-like"/>
</dbReference>
<dbReference type="Gene3D" id="3.30.10.20">
    <property type="match status" value="2"/>
</dbReference>
<dbReference type="GO" id="GO:0008658">
    <property type="term" value="F:penicillin binding"/>
    <property type="evidence" value="ECO:0007669"/>
    <property type="project" value="InterPro"/>
</dbReference>
<keyword evidence="2" id="KW-0645">Protease</keyword>
<dbReference type="Pfam" id="PF00905">
    <property type="entry name" value="Transpeptidase"/>
    <property type="match status" value="1"/>
</dbReference>
<feature type="domain" description="PASTA" evidence="10">
    <location>
        <begin position="709"/>
        <end position="775"/>
    </location>
</feature>
<evidence type="ECO:0000313" key="12">
    <source>
        <dbReference type="Proteomes" id="UP000256541"/>
    </source>
</evidence>
<dbReference type="Gene3D" id="3.40.710.10">
    <property type="entry name" value="DD-peptidase/beta-lactamase superfamily"/>
    <property type="match status" value="1"/>
</dbReference>
<protein>
    <recommendedName>
        <fullName evidence="10">PASTA domain-containing protein</fullName>
    </recommendedName>
</protein>
<evidence type="ECO:0000256" key="9">
    <source>
        <dbReference type="SAM" id="MobiDB-lite"/>
    </source>
</evidence>